<accession>A0A1B9GZA9</accession>
<evidence type="ECO:0000256" key="1">
    <source>
        <dbReference type="ARBA" id="ARBA00010884"/>
    </source>
</evidence>
<reference evidence="5" key="2">
    <citation type="submission" date="2013-12" db="EMBL/GenBank/DDBJ databases">
        <title>Evolution of pathogenesis and genome organization in the Tremellales.</title>
        <authorList>
            <person name="Cuomo C."/>
            <person name="Litvintseva A."/>
            <person name="Heitman J."/>
            <person name="Chen Y."/>
            <person name="Sun S."/>
            <person name="Springer D."/>
            <person name="Dromer F."/>
            <person name="Young S."/>
            <person name="Zeng Q."/>
            <person name="Chapman S."/>
            <person name="Gujja S."/>
            <person name="Saif S."/>
            <person name="Birren B."/>
        </authorList>
    </citation>
    <scope>NUCLEOTIDE SEQUENCE [LARGE SCALE GENOMIC DNA]</scope>
    <source>
        <strain evidence="5">BCC8398</strain>
    </source>
</reference>
<comment type="similarity">
    <text evidence="1">Belongs to the AB hydrolase superfamily. AB hydrolase 4 family.</text>
</comment>
<evidence type="ECO:0000313" key="4">
    <source>
        <dbReference type="EMBL" id="OCF36347.1"/>
    </source>
</evidence>
<name>A0A1B9GZA9_9TREE</name>
<keyword evidence="5" id="KW-1185">Reference proteome</keyword>
<dbReference type="EMBL" id="KI669496">
    <property type="protein sequence ID" value="OCF36347.1"/>
    <property type="molecule type" value="Genomic_DNA"/>
</dbReference>
<feature type="domain" description="AB hydrolase-1" evidence="3">
    <location>
        <begin position="200"/>
        <end position="311"/>
    </location>
</feature>
<organism evidence="4 5">
    <name type="scientific">Kwoniella heveanensis BCC8398</name>
    <dbReference type="NCBI Taxonomy" id="1296120"/>
    <lineage>
        <taxon>Eukaryota</taxon>
        <taxon>Fungi</taxon>
        <taxon>Dikarya</taxon>
        <taxon>Basidiomycota</taxon>
        <taxon>Agaricomycotina</taxon>
        <taxon>Tremellomycetes</taxon>
        <taxon>Tremellales</taxon>
        <taxon>Cryptococcaceae</taxon>
        <taxon>Kwoniella</taxon>
    </lineage>
</organism>
<dbReference type="GO" id="GO:0008126">
    <property type="term" value="F:acetylesterase activity"/>
    <property type="evidence" value="ECO:0007669"/>
    <property type="project" value="TreeGrafter"/>
</dbReference>
<evidence type="ECO:0000313" key="5">
    <source>
        <dbReference type="Proteomes" id="UP000092666"/>
    </source>
</evidence>
<dbReference type="OrthoDB" id="5954035at2759"/>
<dbReference type="InterPro" id="IPR000073">
    <property type="entry name" value="AB_hydrolase_1"/>
</dbReference>
<dbReference type="AlphaFoldDB" id="A0A1B9GZA9"/>
<dbReference type="PANTHER" id="PTHR10794">
    <property type="entry name" value="ABHYDROLASE DOMAIN-CONTAINING PROTEIN"/>
    <property type="match status" value="1"/>
</dbReference>
<protein>
    <submittedName>
        <fullName evidence="4">Anon-23da protein</fullName>
    </submittedName>
</protein>
<dbReference type="Pfam" id="PF00561">
    <property type="entry name" value="Abhydrolase_1"/>
    <property type="match status" value="1"/>
</dbReference>
<proteinExistence type="inferred from homology"/>
<feature type="region of interest" description="Disordered" evidence="2">
    <location>
        <begin position="1"/>
        <end position="41"/>
    </location>
</feature>
<gene>
    <name evidence="4" type="ORF">I316_02222</name>
</gene>
<evidence type="ECO:0000259" key="3">
    <source>
        <dbReference type="Pfam" id="PF00561"/>
    </source>
</evidence>
<dbReference type="Proteomes" id="UP000092666">
    <property type="component" value="Unassembled WGS sequence"/>
</dbReference>
<sequence>MASGIRSRRTSQAPAPKVSALSDFDSSETEAEDVLAASQSLTPPSAAAGDAALGFTKRKAPNPLISRFWDFITFPSQLLFALAGMIGMAHYARQIVKIAPTNPARIRLARRSDETEESQPEAEARVDQWIADNVKSLKDVFRPSWWAPNGHLQTFYTVTGDFTKVDKVHYVRTYLRLPDGGTIGIDVTPEDHQRFSPETPTIVVCHGLTGGSHESYVRNILAWVIKPKSEGGMGARGAVVNFRGCAGVPVTSPQMYSAGTTMDLASALHFLRYRYPSSPFHGIGFSLGASVLSRYLGETGSSSLLSSGIVLGCPWDLAAMSHKLEHDFFTSRVYSSALGKNVLNLFFKAYDANPAIFEADDSLVKEHLPDLKQQRASMGMSSRLRQVDEVMVCKIGGPRGIGAWPFKGAEEYYKWASPRNLLGGVKVPLLAINAFDDPVVDCTHLPLEEIKASSHIYAAVTGSGGHLGWFDGPFPLFSSTKSKRRWVLKPVSEFLLAAERDLDVAGAVKTVEDEGWALVEEGGHKIPSLDRVAWKVLSEGEVVSGEGDEGEGGVIQGL</sequence>
<dbReference type="InterPro" id="IPR050960">
    <property type="entry name" value="AB_hydrolase_4_sf"/>
</dbReference>
<dbReference type="GO" id="GO:0051793">
    <property type="term" value="P:medium-chain fatty acid catabolic process"/>
    <property type="evidence" value="ECO:0007669"/>
    <property type="project" value="TreeGrafter"/>
</dbReference>
<dbReference type="PANTHER" id="PTHR10794:SF63">
    <property type="entry name" value="ALPHA_BETA HYDROLASE 1, ISOFORM A"/>
    <property type="match status" value="1"/>
</dbReference>
<dbReference type="GO" id="GO:0051792">
    <property type="term" value="P:medium-chain fatty acid biosynthetic process"/>
    <property type="evidence" value="ECO:0007669"/>
    <property type="project" value="TreeGrafter"/>
</dbReference>
<reference evidence="4 5" key="1">
    <citation type="submission" date="2013-07" db="EMBL/GenBank/DDBJ databases">
        <title>The Genome Sequence of Cryptococcus heveanensis BCC8398.</title>
        <authorList>
            <consortium name="The Broad Institute Genome Sequencing Platform"/>
            <person name="Cuomo C."/>
            <person name="Litvintseva A."/>
            <person name="Chen Y."/>
            <person name="Heitman J."/>
            <person name="Sun S."/>
            <person name="Springer D."/>
            <person name="Dromer F."/>
            <person name="Young S.K."/>
            <person name="Zeng Q."/>
            <person name="Gargeya S."/>
            <person name="Fitzgerald M."/>
            <person name="Abouelleil A."/>
            <person name="Alvarado L."/>
            <person name="Berlin A.M."/>
            <person name="Chapman S.B."/>
            <person name="Dewar J."/>
            <person name="Goldberg J."/>
            <person name="Griggs A."/>
            <person name="Gujja S."/>
            <person name="Hansen M."/>
            <person name="Howarth C."/>
            <person name="Imamovic A."/>
            <person name="Larimer J."/>
            <person name="McCowan C."/>
            <person name="Murphy C."/>
            <person name="Pearson M."/>
            <person name="Priest M."/>
            <person name="Roberts A."/>
            <person name="Saif S."/>
            <person name="Shea T."/>
            <person name="Sykes S."/>
            <person name="Wortman J."/>
            <person name="Nusbaum C."/>
            <person name="Birren B."/>
        </authorList>
    </citation>
    <scope>NUCLEOTIDE SEQUENCE [LARGE SCALE GENOMIC DNA]</scope>
    <source>
        <strain evidence="4 5">BCC8398</strain>
    </source>
</reference>
<dbReference type="Gene3D" id="3.40.50.1820">
    <property type="entry name" value="alpha/beta hydrolase"/>
    <property type="match status" value="1"/>
</dbReference>
<dbReference type="STRING" id="1296120.A0A1B9GZA9"/>
<dbReference type="GO" id="GO:0047372">
    <property type="term" value="F:monoacylglycerol lipase activity"/>
    <property type="evidence" value="ECO:0007669"/>
    <property type="project" value="TreeGrafter"/>
</dbReference>
<dbReference type="InterPro" id="IPR029058">
    <property type="entry name" value="AB_hydrolase_fold"/>
</dbReference>
<dbReference type="SUPFAM" id="SSF53474">
    <property type="entry name" value="alpha/beta-Hydrolases"/>
    <property type="match status" value="1"/>
</dbReference>
<dbReference type="FunFam" id="3.40.50.1820:FF:000217">
    <property type="entry name" value="Unplaced genomic scaffold supercont2.4, whole genome shotgun sequence"/>
    <property type="match status" value="1"/>
</dbReference>
<evidence type="ECO:0000256" key="2">
    <source>
        <dbReference type="SAM" id="MobiDB-lite"/>
    </source>
</evidence>